<evidence type="ECO:0000313" key="2">
    <source>
        <dbReference type="Proteomes" id="UP000299102"/>
    </source>
</evidence>
<organism evidence="1 2">
    <name type="scientific">Eumeta variegata</name>
    <name type="common">Bagworm moth</name>
    <name type="synonym">Eumeta japonica</name>
    <dbReference type="NCBI Taxonomy" id="151549"/>
    <lineage>
        <taxon>Eukaryota</taxon>
        <taxon>Metazoa</taxon>
        <taxon>Ecdysozoa</taxon>
        <taxon>Arthropoda</taxon>
        <taxon>Hexapoda</taxon>
        <taxon>Insecta</taxon>
        <taxon>Pterygota</taxon>
        <taxon>Neoptera</taxon>
        <taxon>Endopterygota</taxon>
        <taxon>Lepidoptera</taxon>
        <taxon>Glossata</taxon>
        <taxon>Ditrysia</taxon>
        <taxon>Tineoidea</taxon>
        <taxon>Psychidae</taxon>
        <taxon>Oiketicinae</taxon>
        <taxon>Eumeta</taxon>
    </lineage>
</organism>
<name>A0A4C1VBY4_EUMVA</name>
<dbReference type="AlphaFoldDB" id="A0A4C1VBY4"/>
<proteinExistence type="predicted"/>
<dbReference type="EMBL" id="BGZK01000315">
    <property type="protein sequence ID" value="GBP36139.1"/>
    <property type="molecule type" value="Genomic_DNA"/>
</dbReference>
<evidence type="ECO:0000313" key="1">
    <source>
        <dbReference type="EMBL" id="GBP36139.1"/>
    </source>
</evidence>
<sequence>MVPDEDQQFLVDVAAGADISGEIRDSRAIDSMRTTITVWMSSQNDDEPTVADTGGGREVALGGCRVHAFVHGLEEGAAAGRKLTPGEIGLVLARVGKLSRSLGGATDLPLGFLELDLFLGWNLGALGQPL</sequence>
<gene>
    <name evidence="1" type="ORF">EVAR_4283_1</name>
</gene>
<comment type="caution">
    <text evidence="1">The sequence shown here is derived from an EMBL/GenBank/DDBJ whole genome shotgun (WGS) entry which is preliminary data.</text>
</comment>
<accession>A0A4C1VBY4</accession>
<protein>
    <submittedName>
        <fullName evidence="1">Uncharacterized protein</fullName>
    </submittedName>
</protein>
<reference evidence="1 2" key="1">
    <citation type="journal article" date="2019" name="Commun. Biol.">
        <title>The bagworm genome reveals a unique fibroin gene that provides high tensile strength.</title>
        <authorList>
            <person name="Kono N."/>
            <person name="Nakamura H."/>
            <person name="Ohtoshi R."/>
            <person name="Tomita M."/>
            <person name="Numata K."/>
            <person name="Arakawa K."/>
        </authorList>
    </citation>
    <scope>NUCLEOTIDE SEQUENCE [LARGE SCALE GENOMIC DNA]</scope>
</reference>
<keyword evidence="2" id="KW-1185">Reference proteome</keyword>
<dbReference type="Proteomes" id="UP000299102">
    <property type="component" value="Unassembled WGS sequence"/>
</dbReference>